<feature type="compositionally biased region" description="Polar residues" evidence="1">
    <location>
        <begin position="257"/>
        <end position="272"/>
    </location>
</feature>
<dbReference type="RefSeq" id="XP_056069142.1">
    <property type="nucleotide sequence ID" value="XM_056217586.1"/>
</dbReference>
<proteinExistence type="predicted"/>
<organism evidence="2 3">
    <name type="scientific">Didymosphaeria variabile</name>
    <dbReference type="NCBI Taxonomy" id="1932322"/>
    <lineage>
        <taxon>Eukaryota</taxon>
        <taxon>Fungi</taxon>
        <taxon>Dikarya</taxon>
        <taxon>Ascomycota</taxon>
        <taxon>Pezizomycotina</taxon>
        <taxon>Dothideomycetes</taxon>
        <taxon>Pleosporomycetidae</taxon>
        <taxon>Pleosporales</taxon>
        <taxon>Massarineae</taxon>
        <taxon>Didymosphaeriaceae</taxon>
        <taxon>Didymosphaeria</taxon>
    </lineage>
</organism>
<reference evidence="2" key="1">
    <citation type="submission" date="2022-10" db="EMBL/GenBank/DDBJ databases">
        <title>Tapping the CABI collections for fungal endophytes: first genome assemblies for Collariella, Neodidymelliopsis, Ascochyta clinopodiicola, Didymella pomorum, Didymosphaeria variabile, Neocosmospora piperis and Neocucurbitaria cava.</title>
        <authorList>
            <person name="Hill R."/>
        </authorList>
    </citation>
    <scope>NUCLEOTIDE SEQUENCE</scope>
    <source>
        <strain evidence="2">IMI 356815</strain>
    </source>
</reference>
<evidence type="ECO:0000313" key="3">
    <source>
        <dbReference type="Proteomes" id="UP001140513"/>
    </source>
</evidence>
<comment type="caution">
    <text evidence="2">The sequence shown here is derived from an EMBL/GenBank/DDBJ whole genome shotgun (WGS) entry which is preliminary data.</text>
</comment>
<dbReference type="Proteomes" id="UP001140513">
    <property type="component" value="Unassembled WGS sequence"/>
</dbReference>
<dbReference type="AlphaFoldDB" id="A0A9W9C9N3"/>
<sequence>MGSIGYATSKDWLDIMKNRSKLRMHELIERLGLRAKWSQNKRGKTNFESALVRDLVTDMGDIVATVPKESDDLVKFLSAEKSLNEQVEGLLQKHGSAIWGRVGDREHLISVGEPGVEEELYPRDLYFEEEQDREQIRILLHWWLGMKAINVILARDRLDRERKKKEENKRARIEMEVPLEGASSAFVPLAPNSGAPAPLNTNIPPVPLAEHPRHVQLYKAETTSRGSPISVAVSTPPESSQSPIGPGQGQLGGANASHFSAANPSSSHPSQAQSVVDGVWNRLAEVGINGSRNGSMSSQAAIGTPSWPAVNAGTHPVVPRRASLAAEVSSQPAPVATISTAGIRQLGAEISQLVSDLTPQATATNGHSAVPPDAQRKATAYPGLDVETLYALREYIYQEKTEVDWEEEALLRRLETQWRDGVRTDHNRMLENVPAFIARERAFLTWIELKRHLADLQRAGTRWGEEGTTAPEIERRIEQHRTLMSATREIIRSFEDIAQVAGAGADHDELLRQALVVLAGNKYAVELQWKNVEFVGLMQWLAGALESYEKEQEGDTVYYFS</sequence>
<feature type="region of interest" description="Disordered" evidence="1">
    <location>
        <begin position="221"/>
        <end position="272"/>
    </location>
</feature>
<accession>A0A9W9C9N3</accession>
<keyword evidence="3" id="KW-1185">Reference proteome</keyword>
<dbReference type="OrthoDB" id="3781356at2759"/>
<evidence type="ECO:0000256" key="1">
    <source>
        <dbReference type="SAM" id="MobiDB-lite"/>
    </source>
</evidence>
<dbReference type="GeneID" id="80912363"/>
<dbReference type="EMBL" id="JAPEUX010000006">
    <property type="protein sequence ID" value="KAJ4350212.1"/>
    <property type="molecule type" value="Genomic_DNA"/>
</dbReference>
<evidence type="ECO:0000313" key="2">
    <source>
        <dbReference type="EMBL" id="KAJ4350212.1"/>
    </source>
</evidence>
<name>A0A9W9C9N3_9PLEO</name>
<gene>
    <name evidence="2" type="ORF">N0V89_008833</name>
</gene>
<protein>
    <submittedName>
        <fullName evidence="2">Uncharacterized protein</fullName>
    </submittedName>
</protein>
<feature type="compositionally biased region" description="Polar residues" evidence="1">
    <location>
        <begin position="221"/>
        <end position="243"/>
    </location>
</feature>